<organism evidence="2 3">
    <name type="scientific">Trifolium medium</name>
    <dbReference type="NCBI Taxonomy" id="97028"/>
    <lineage>
        <taxon>Eukaryota</taxon>
        <taxon>Viridiplantae</taxon>
        <taxon>Streptophyta</taxon>
        <taxon>Embryophyta</taxon>
        <taxon>Tracheophyta</taxon>
        <taxon>Spermatophyta</taxon>
        <taxon>Magnoliopsida</taxon>
        <taxon>eudicotyledons</taxon>
        <taxon>Gunneridae</taxon>
        <taxon>Pentapetalae</taxon>
        <taxon>rosids</taxon>
        <taxon>fabids</taxon>
        <taxon>Fabales</taxon>
        <taxon>Fabaceae</taxon>
        <taxon>Papilionoideae</taxon>
        <taxon>50 kb inversion clade</taxon>
        <taxon>NPAAA clade</taxon>
        <taxon>Hologalegina</taxon>
        <taxon>IRL clade</taxon>
        <taxon>Trifolieae</taxon>
        <taxon>Trifolium</taxon>
    </lineage>
</organism>
<dbReference type="Pfam" id="PF07002">
    <property type="entry name" value="Copine"/>
    <property type="match status" value="1"/>
</dbReference>
<dbReference type="PANTHER" id="PTHR45751">
    <property type="entry name" value="COPINE FAMILY PROTEIN 1"/>
    <property type="match status" value="1"/>
</dbReference>
<keyword evidence="3" id="KW-1185">Reference proteome</keyword>
<accession>A0A392S0H1</accession>
<dbReference type="InterPro" id="IPR052079">
    <property type="entry name" value="E3_ligase/Copine_domain"/>
</dbReference>
<dbReference type="InterPro" id="IPR010734">
    <property type="entry name" value="Copine_C"/>
</dbReference>
<feature type="domain" description="Copine C-terminal" evidence="1">
    <location>
        <begin position="3"/>
        <end position="44"/>
    </location>
</feature>
<evidence type="ECO:0000313" key="2">
    <source>
        <dbReference type="EMBL" id="MCI41365.1"/>
    </source>
</evidence>
<reference evidence="2 3" key="1">
    <citation type="journal article" date="2018" name="Front. Plant Sci.">
        <title>Red Clover (Trifolium pratense) and Zigzag Clover (T. medium) - A Picture of Genomic Similarities and Differences.</title>
        <authorList>
            <person name="Dluhosova J."/>
            <person name="Istvanek J."/>
            <person name="Nedelnik J."/>
            <person name="Repkova J."/>
        </authorList>
    </citation>
    <scope>NUCLEOTIDE SEQUENCE [LARGE SCALE GENOMIC DNA]</scope>
    <source>
        <strain evidence="3">cv. 10/8</strain>
        <tissue evidence="2">Leaf</tissue>
    </source>
</reference>
<evidence type="ECO:0000313" key="3">
    <source>
        <dbReference type="Proteomes" id="UP000265520"/>
    </source>
</evidence>
<name>A0A392S0H1_9FABA</name>
<dbReference type="Proteomes" id="UP000265520">
    <property type="component" value="Unassembled WGS sequence"/>
</dbReference>
<dbReference type="AlphaFoldDB" id="A0A392S0H1"/>
<sequence length="45" mass="4943">VEQSGGQYHVLVIIADGQVTRSVDTEYGKLSPQEQETVDAIVRAR</sequence>
<feature type="non-terminal residue" evidence="2">
    <location>
        <position position="1"/>
    </location>
</feature>
<dbReference type="PANTHER" id="PTHR45751:SF29">
    <property type="entry name" value="E3 UBIQUITIN-PROTEIN LIGASE RGLG2"/>
    <property type="match status" value="1"/>
</dbReference>
<dbReference type="EMBL" id="LXQA010291362">
    <property type="protein sequence ID" value="MCI41365.1"/>
    <property type="molecule type" value="Genomic_DNA"/>
</dbReference>
<proteinExistence type="predicted"/>
<protein>
    <submittedName>
        <fullName evidence="2">E3 ubiquitin-protein ligase RGLG2</fullName>
    </submittedName>
</protein>
<dbReference type="GO" id="GO:0004842">
    <property type="term" value="F:ubiquitin-protein transferase activity"/>
    <property type="evidence" value="ECO:0007669"/>
    <property type="project" value="TreeGrafter"/>
</dbReference>
<evidence type="ECO:0000259" key="1">
    <source>
        <dbReference type="Pfam" id="PF07002"/>
    </source>
</evidence>
<dbReference type="GO" id="GO:0005634">
    <property type="term" value="C:nucleus"/>
    <property type="evidence" value="ECO:0007669"/>
    <property type="project" value="TreeGrafter"/>
</dbReference>
<dbReference type="GO" id="GO:0016567">
    <property type="term" value="P:protein ubiquitination"/>
    <property type="evidence" value="ECO:0007669"/>
    <property type="project" value="TreeGrafter"/>
</dbReference>
<comment type="caution">
    <text evidence="2">The sequence shown here is derived from an EMBL/GenBank/DDBJ whole genome shotgun (WGS) entry which is preliminary data.</text>
</comment>